<sequence length="38" mass="4554">MYTARFINASYYTWGFQNAVFRHGGSIITHNREENSKW</sequence>
<proteinExistence type="predicted"/>
<reference evidence="1" key="2">
    <citation type="journal article" date="2015" name="Fish Shellfish Immunol.">
        <title>Early steps in the European eel (Anguilla anguilla)-Vibrio vulnificus interaction in the gills: Role of the RtxA13 toxin.</title>
        <authorList>
            <person name="Callol A."/>
            <person name="Pajuelo D."/>
            <person name="Ebbesson L."/>
            <person name="Teles M."/>
            <person name="MacKenzie S."/>
            <person name="Amaro C."/>
        </authorList>
    </citation>
    <scope>NUCLEOTIDE SEQUENCE</scope>
</reference>
<name>A0A0E9PER4_ANGAN</name>
<reference evidence="1" key="1">
    <citation type="submission" date="2014-11" db="EMBL/GenBank/DDBJ databases">
        <authorList>
            <person name="Amaro Gonzalez C."/>
        </authorList>
    </citation>
    <scope>NUCLEOTIDE SEQUENCE</scope>
</reference>
<dbReference type="EMBL" id="GBXM01105451">
    <property type="protein sequence ID" value="JAH03126.1"/>
    <property type="molecule type" value="Transcribed_RNA"/>
</dbReference>
<protein>
    <submittedName>
        <fullName evidence="1">Uncharacterized protein</fullName>
    </submittedName>
</protein>
<evidence type="ECO:0000313" key="1">
    <source>
        <dbReference type="EMBL" id="JAH03126.1"/>
    </source>
</evidence>
<dbReference type="AlphaFoldDB" id="A0A0E9PER4"/>
<organism evidence="1">
    <name type="scientific">Anguilla anguilla</name>
    <name type="common">European freshwater eel</name>
    <name type="synonym">Muraena anguilla</name>
    <dbReference type="NCBI Taxonomy" id="7936"/>
    <lineage>
        <taxon>Eukaryota</taxon>
        <taxon>Metazoa</taxon>
        <taxon>Chordata</taxon>
        <taxon>Craniata</taxon>
        <taxon>Vertebrata</taxon>
        <taxon>Euteleostomi</taxon>
        <taxon>Actinopterygii</taxon>
        <taxon>Neopterygii</taxon>
        <taxon>Teleostei</taxon>
        <taxon>Anguilliformes</taxon>
        <taxon>Anguillidae</taxon>
        <taxon>Anguilla</taxon>
    </lineage>
</organism>
<accession>A0A0E9PER4</accession>